<dbReference type="Proteomes" id="UP000469949">
    <property type="component" value="Unassembled WGS sequence"/>
</dbReference>
<gene>
    <name evidence="3" type="ORF">F8B43_0262</name>
</gene>
<protein>
    <submittedName>
        <fullName evidence="3">Uncharacterized protein</fullName>
    </submittedName>
</protein>
<evidence type="ECO:0000256" key="1">
    <source>
        <dbReference type="SAM" id="MobiDB-lite"/>
    </source>
</evidence>
<reference evidence="3 4" key="1">
    <citation type="submission" date="2019-10" db="EMBL/GenBank/DDBJ databases">
        <title>Draft Genome Sequence of the Caffeine Degrading Methylotroph Methylorubrum populi PINKEL.</title>
        <authorList>
            <person name="Dawson S.C."/>
            <person name="Zhang X."/>
            <person name="Wright M.E."/>
            <person name="Sharma G."/>
            <person name="Langner J.T."/>
            <person name="Ditty J.L."/>
            <person name="Subuyuj G.A."/>
        </authorList>
    </citation>
    <scope>NUCLEOTIDE SEQUENCE [LARGE SCALE GENOMIC DNA]</scope>
    <source>
        <strain evidence="3 4">Pinkel</strain>
    </source>
</reference>
<proteinExistence type="predicted"/>
<feature type="region of interest" description="Disordered" evidence="1">
    <location>
        <begin position="24"/>
        <end position="56"/>
    </location>
</feature>
<evidence type="ECO:0000256" key="2">
    <source>
        <dbReference type="SAM" id="SignalP"/>
    </source>
</evidence>
<keyword evidence="2" id="KW-0732">Signal</keyword>
<comment type="caution">
    <text evidence="3">The sequence shown here is derived from an EMBL/GenBank/DDBJ whole genome shotgun (WGS) entry which is preliminary data.</text>
</comment>
<sequence>MKHLAIAAAILVALPLAAAAEEAAPKPAQPAEATAPAPAPAGAPKAPQTAQERQEANAAKLAGLVRFVGESCKEARPDYERFKSVVAAMGVDLDAISKGELLMRSMGYTEAYRKNVDESCRKAQEMFGEKGTAIPGLVLRKAS</sequence>
<dbReference type="AlphaFoldDB" id="A0A833N569"/>
<feature type="chain" id="PRO_5032590199" evidence="2">
    <location>
        <begin position="20"/>
        <end position="143"/>
    </location>
</feature>
<evidence type="ECO:0000313" key="4">
    <source>
        <dbReference type="Proteomes" id="UP000469949"/>
    </source>
</evidence>
<accession>A0A833N569</accession>
<feature type="compositionally biased region" description="Low complexity" evidence="1">
    <location>
        <begin position="24"/>
        <end position="50"/>
    </location>
</feature>
<dbReference type="RefSeq" id="WP_152275722.1">
    <property type="nucleotide sequence ID" value="NZ_WEKV01000002.1"/>
</dbReference>
<dbReference type="EMBL" id="WEKV01000002">
    <property type="protein sequence ID" value="KAB7787809.1"/>
    <property type="molecule type" value="Genomic_DNA"/>
</dbReference>
<feature type="signal peptide" evidence="2">
    <location>
        <begin position="1"/>
        <end position="19"/>
    </location>
</feature>
<organism evidence="3 4">
    <name type="scientific">Methylorubrum populi</name>
    <dbReference type="NCBI Taxonomy" id="223967"/>
    <lineage>
        <taxon>Bacteria</taxon>
        <taxon>Pseudomonadati</taxon>
        <taxon>Pseudomonadota</taxon>
        <taxon>Alphaproteobacteria</taxon>
        <taxon>Hyphomicrobiales</taxon>
        <taxon>Methylobacteriaceae</taxon>
        <taxon>Methylorubrum</taxon>
    </lineage>
</organism>
<evidence type="ECO:0000313" key="3">
    <source>
        <dbReference type="EMBL" id="KAB7787809.1"/>
    </source>
</evidence>
<name>A0A833N569_9HYPH</name>